<organism evidence="1">
    <name type="scientific">marine sediment metagenome</name>
    <dbReference type="NCBI Taxonomy" id="412755"/>
    <lineage>
        <taxon>unclassified sequences</taxon>
        <taxon>metagenomes</taxon>
        <taxon>ecological metagenomes</taxon>
    </lineage>
</organism>
<feature type="non-terminal residue" evidence="1">
    <location>
        <position position="1"/>
    </location>
</feature>
<sequence length="85" mass="9756">ALNKPTIMISGFSPKWYEFQQGNYRVYPDHGCRGCFSDPTIPFDRGDWNWCANAKRGGTPFECAQNISVRMVIKAIEKLRIENNV</sequence>
<gene>
    <name evidence="1" type="ORF">S01H4_23773</name>
</gene>
<reference evidence="1" key="1">
    <citation type="journal article" date="2014" name="Front. Microbiol.">
        <title>High frequency of phylogenetically diverse reductive dehalogenase-homologous genes in deep subseafloor sedimentary metagenomes.</title>
        <authorList>
            <person name="Kawai M."/>
            <person name="Futagami T."/>
            <person name="Toyoda A."/>
            <person name="Takaki Y."/>
            <person name="Nishi S."/>
            <person name="Hori S."/>
            <person name="Arai W."/>
            <person name="Tsubouchi T."/>
            <person name="Morono Y."/>
            <person name="Uchiyama I."/>
            <person name="Ito T."/>
            <person name="Fujiyama A."/>
            <person name="Inagaki F."/>
            <person name="Takami H."/>
        </authorList>
    </citation>
    <scope>NUCLEOTIDE SEQUENCE</scope>
    <source>
        <strain evidence="1">Expedition CK06-06</strain>
    </source>
</reference>
<evidence type="ECO:0000313" key="1">
    <source>
        <dbReference type="EMBL" id="GAG80433.1"/>
    </source>
</evidence>
<proteinExistence type="predicted"/>
<name>X1B8G7_9ZZZZ</name>
<comment type="caution">
    <text evidence="1">The sequence shown here is derived from an EMBL/GenBank/DDBJ whole genome shotgun (WGS) entry which is preliminary data.</text>
</comment>
<dbReference type="Gene3D" id="3.40.50.2000">
    <property type="entry name" value="Glycogen Phosphorylase B"/>
    <property type="match status" value="1"/>
</dbReference>
<protein>
    <submittedName>
        <fullName evidence="1">Uncharacterized protein</fullName>
    </submittedName>
</protein>
<accession>X1B8G7</accession>
<dbReference type="AlphaFoldDB" id="X1B8G7"/>
<dbReference type="EMBL" id="BART01011074">
    <property type="protein sequence ID" value="GAG80433.1"/>
    <property type="molecule type" value="Genomic_DNA"/>
</dbReference>